<gene>
    <name evidence="1" type="ORF">PS652_05267</name>
</gene>
<name>A0A5E6XCD0_PSEFL</name>
<protein>
    <submittedName>
        <fullName evidence="1">Uncharacterized protein</fullName>
    </submittedName>
</protein>
<proteinExistence type="predicted"/>
<evidence type="ECO:0000313" key="1">
    <source>
        <dbReference type="EMBL" id="VVN38434.1"/>
    </source>
</evidence>
<dbReference type="AlphaFoldDB" id="A0A5E6XCD0"/>
<dbReference type="EMBL" id="CABVHG010000052">
    <property type="protein sequence ID" value="VVN38434.1"/>
    <property type="molecule type" value="Genomic_DNA"/>
</dbReference>
<accession>A0A5E6XCD0</accession>
<reference evidence="1" key="1">
    <citation type="submission" date="2019-09" db="EMBL/GenBank/DDBJ databases">
        <authorList>
            <person name="Chandra G."/>
            <person name="Truman W A."/>
        </authorList>
    </citation>
    <scope>NUCLEOTIDE SEQUENCE [LARGE SCALE GENOMIC DNA]</scope>
    <source>
        <strain evidence="1">PS652</strain>
    </source>
</reference>
<organism evidence="1">
    <name type="scientific">Pseudomonas fluorescens</name>
    <dbReference type="NCBI Taxonomy" id="294"/>
    <lineage>
        <taxon>Bacteria</taxon>
        <taxon>Pseudomonadati</taxon>
        <taxon>Pseudomonadota</taxon>
        <taxon>Gammaproteobacteria</taxon>
        <taxon>Pseudomonadales</taxon>
        <taxon>Pseudomonadaceae</taxon>
        <taxon>Pseudomonas</taxon>
    </lineage>
</organism>
<sequence>MERLGEFLFAGLERRFGALLLGNVAQGGDAAGLVVDLDQAAGNHAGQRLPVLVVDHHGDVVQGLVADHPFNASGAFGRFGPQADLFGGVAQHLLGVPAKYLGKGRVDLDELAAVLAGHADRVGAGLEQAGELFFRAGQALFAFDLVGDVQQGAGHAQRVALFVAVQPGAAFDVARAAVFHLDAIGDLVIAGRAFAQAAIGLAHGAALHFRHAFEKRLEGFVKGHRLKAMQFGRTCRAIEHAAGDVPVPGTQLRRVQGQVQAFLAVLERLFCAFVFAGVDEGAEQIGGTFQFDVLGAEDAVVNFAAAAAKLHFEGHRAAGAAGRRQHLVALLRMDPQAQLQGALVDDLVAWPAEDLLEVLVDLVDPAVGAAGQQDHIGAQVEEGGKALFRVDQRCFPISLAGDLADHPDHLPPAVAVRGHAAVDFQPVQAAVGPADAMAQSLFHRLAIDHRMKRLQGAGAVFHGHQFEVVQVVGQWLVRVEAE</sequence>